<name>A0AAN9PDU4_CLITE</name>
<accession>A0AAN9PDU4</accession>
<sequence>MTFMRSEPAALIFYEHRPISLTTLYVVLSNPHTHYVTTHNCDFKEVRKEDGTPDLEDKDYHHKVIKQVHEDQKLVQPSHDSHLFHDNHHDDADDDDDDEDNDKEVAYDVYVMEKKVVSDGNKAKYTPRSDQVPRIHLMLPKRFSFFSRGLLISLPK</sequence>
<dbReference type="Proteomes" id="UP001359559">
    <property type="component" value="Unassembled WGS sequence"/>
</dbReference>
<reference evidence="2 3" key="1">
    <citation type="submission" date="2024-01" db="EMBL/GenBank/DDBJ databases">
        <title>The genomes of 5 underutilized Papilionoideae crops provide insights into root nodulation and disease resistance.</title>
        <authorList>
            <person name="Yuan L."/>
        </authorList>
    </citation>
    <scope>NUCLEOTIDE SEQUENCE [LARGE SCALE GENOMIC DNA]</scope>
    <source>
        <strain evidence="2">LY-2023</strain>
        <tissue evidence="2">Leaf</tissue>
    </source>
</reference>
<dbReference type="AlphaFoldDB" id="A0AAN9PDU4"/>
<feature type="compositionally biased region" description="Basic and acidic residues" evidence="1">
    <location>
        <begin position="76"/>
        <end position="91"/>
    </location>
</feature>
<comment type="caution">
    <text evidence="2">The sequence shown here is derived from an EMBL/GenBank/DDBJ whole genome shotgun (WGS) entry which is preliminary data.</text>
</comment>
<feature type="region of interest" description="Disordered" evidence="1">
    <location>
        <begin position="76"/>
        <end position="103"/>
    </location>
</feature>
<evidence type="ECO:0000256" key="1">
    <source>
        <dbReference type="SAM" id="MobiDB-lite"/>
    </source>
</evidence>
<evidence type="ECO:0000313" key="3">
    <source>
        <dbReference type="Proteomes" id="UP001359559"/>
    </source>
</evidence>
<evidence type="ECO:0000313" key="2">
    <source>
        <dbReference type="EMBL" id="KAK7293717.1"/>
    </source>
</evidence>
<gene>
    <name evidence="2" type="ORF">RJT34_16590</name>
</gene>
<protein>
    <submittedName>
        <fullName evidence="2">Uncharacterized protein</fullName>
    </submittedName>
</protein>
<organism evidence="2 3">
    <name type="scientific">Clitoria ternatea</name>
    <name type="common">Butterfly pea</name>
    <dbReference type="NCBI Taxonomy" id="43366"/>
    <lineage>
        <taxon>Eukaryota</taxon>
        <taxon>Viridiplantae</taxon>
        <taxon>Streptophyta</taxon>
        <taxon>Embryophyta</taxon>
        <taxon>Tracheophyta</taxon>
        <taxon>Spermatophyta</taxon>
        <taxon>Magnoliopsida</taxon>
        <taxon>eudicotyledons</taxon>
        <taxon>Gunneridae</taxon>
        <taxon>Pentapetalae</taxon>
        <taxon>rosids</taxon>
        <taxon>fabids</taxon>
        <taxon>Fabales</taxon>
        <taxon>Fabaceae</taxon>
        <taxon>Papilionoideae</taxon>
        <taxon>50 kb inversion clade</taxon>
        <taxon>NPAAA clade</taxon>
        <taxon>indigoferoid/millettioid clade</taxon>
        <taxon>Phaseoleae</taxon>
        <taxon>Clitoria</taxon>
    </lineage>
</organism>
<dbReference type="EMBL" id="JAYKXN010000004">
    <property type="protein sequence ID" value="KAK7293717.1"/>
    <property type="molecule type" value="Genomic_DNA"/>
</dbReference>
<feature type="compositionally biased region" description="Acidic residues" evidence="1">
    <location>
        <begin position="92"/>
        <end position="102"/>
    </location>
</feature>
<keyword evidence="3" id="KW-1185">Reference proteome</keyword>
<proteinExistence type="predicted"/>